<reference evidence="10" key="1">
    <citation type="submission" date="2022-08" db="UniProtKB">
        <authorList>
            <consortium name="EnsemblMetazoa"/>
        </authorList>
    </citation>
    <scope>IDENTIFICATION</scope>
    <source>
        <strain evidence="10">Israel</strain>
    </source>
</reference>
<dbReference type="GO" id="GO:0005762">
    <property type="term" value="C:mitochondrial large ribosomal subunit"/>
    <property type="evidence" value="ECO:0007669"/>
    <property type="project" value="InterPro"/>
</dbReference>
<name>A0A1B0DQB6_PHLPP</name>
<evidence type="ECO:0000256" key="6">
    <source>
        <dbReference type="ARBA" id="ARBA00023274"/>
    </source>
</evidence>
<evidence type="ECO:0000256" key="8">
    <source>
        <dbReference type="ARBA" id="ARBA00035425"/>
    </source>
</evidence>
<sequence length="179" mass="20359">ACNTDYVIIPHPNQNGALLNSGSDRFCGLGFAPTTSDIKPFVLYVVQDNNEILDIANRGFSLTYSQAQVREKKYDLHDKSVLKPPRGTHICKIFKTNPTKFGPLTNMPDYTFMDGRPTPLGTHQRTRLEKQKVIATKIVALNKELAFAKERHQRILREQAEERKNILEGKLKEKGHLML</sequence>
<organism evidence="10 11">
    <name type="scientific">Phlebotomus papatasi</name>
    <name type="common">Sandfly</name>
    <dbReference type="NCBI Taxonomy" id="29031"/>
    <lineage>
        <taxon>Eukaryota</taxon>
        <taxon>Metazoa</taxon>
        <taxon>Ecdysozoa</taxon>
        <taxon>Arthropoda</taxon>
        <taxon>Hexapoda</taxon>
        <taxon>Insecta</taxon>
        <taxon>Pterygota</taxon>
        <taxon>Neoptera</taxon>
        <taxon>Endopterygota</taxon>
        <taxon>Diptera</taxon>
        <taxon>Nematocera</taxon>
        <taxon>Psychodoidea</taxon>
        <taxon>Psychodidae</taxon>
        <taxon>Phlebotomus</taxon>
        <taxon>Phlebotomus</taxon>
    </lineage>
</organism>
<dbReference type="GO" id="GO:0032543">
    <property type="term" value="P:mitochondrial translation"/>
    <property type="evidence" value="ECO:0007669"/>
    <property type="project" value="InterPro"/>
</dbReference>
<dbReference type="Pfam" id="PF26080">
    <property type="entry name" value="CUB_animal"/>
    <property type="match status" value="1"/>
</dbReference>
<dbReference type="VEuPathDB" id="VectorBase:PPAI010706"/>
<accession>A0A1B0DQB6</accession>
<evidence type="ECO:0000256" key="5">
    <source>
        <dbReference type="ARBA" id="ARBA00023128"/>
    </source>
</evidence>
<keyword evidence="4" id="KW-0689">Ribosomal protein</keyword>
<dbReference type="InterPro" id="IPR058698">
    <property type="entry name" value="CUB_metazoa"/>
</dbReference>
<keyword evidence="6" id="KW-0687">Ribonucleoprotein</keyword>
<dbReference type="InterPro" id="IPR034596">
    <property type="entry name" value="Ribosomal_mL52"/>
</dbReference>
<dbReference type="EMBL" id="AJVK01019014">
    <property type="status" value="NOT_ANNOTATED_CDS"/>
    <property type="molecule type" value="Genomic_DNA"/>
</dbReference>
<evidence type="ECO:0000256" key="3">
    <source>
        <dbReference type="ARBA" id="ARBA00022946"/>
    </source>
</evidence>
<dbReference type="EnsemblMetazoa" id="PPAI010706-RA">
    <property type="protein sequence ID" value="PPAI010706-PA"/>
    <property type="gene ID" value="PPAI010706"/>
</dbReference>
<feature type="domain" description="CUB" evidence="9">
    <location>
        <begin position="2"/>
        <end position="66"/>
    </location>
</feature>
<protein>
    <recommendedName>
        <fullName evidence="7">Large ribosomal subunit protein mL52</fullName>
    </recommendedName>
    <alternativeName>
        <fullName evidence="8">39S ribosomal protein L52, mitochondrial</fullName>
    </alternativeName>
</protein>
<evidence type="ECO:0000313" key="11">
    <source>
        <dbReference type="Proteomes" id="UP000092462"/>
    </source>
</evidence>
<evidence type="ECO:0000259" key="9">
    <source>
        <dbReference type="Pfam" id="PF26080"/>
    </source>
</evidence>
<proteinExistence type="inferred from homology"/>
<dbReference type="Proteomes" id="UP000092462">
    <property type="component" value="Unassembled WGS sequence"/>
</dbReference>
<evidence type="ECO:0000313" key="10">
    <source>
        <dbReference type="EnsemblMetazoa" id="PPAI010706-PA"/>
    </source>
</evidence>
<dbReference type="AlphaFoldDB" id="A0A1B0DQB6"/>
<comment type="subcellular location">
    <subcellularLocation>
        <location evidence="1">Mitochondrion</location>
    </subcellularLocation>
</comment>
<evidence type="ECO:0000256" key="4">
    <source>
        <dbReference type="ARBA" id="ARBA00022980"/>
    </source>
</evidence>
<keyword evidence="3" id="KW-0809">Transit peptide</keyword>
<dbReference type="PANTHER" id="PTHR34090">
    <property type="entry name" value="39S RIBOSOMAL PROTEIN L52, MITOCHONDRIAL"/>
    <property type="match status" value="1"/>
</dbReference>
<dbReference type="VEuPathDB" id="VectorBase:PPAPM1_009299"/>
<dbReference type="PANTHER" id="PTHR34090:SF1">
    <property type="entry name" value="LARGE RIBOSOMAL SUBUNIT PROTEIN ML52"/>
    <property type="match status" value="1"/>
</dbReference>
<keyword evidence="11" id="KW-1185">Reference proteome</keyword>
<evidence type="ECO:0000256" key="2">
    <source>
        <dbReference type="ARBA" id="ARBA00007232"/>
    </source>
</evidence>
<dbReference type="GO" id="GO:0003735">
    <property type="term" value="F:structural constituent of ribosome"/>
    <property type="evidence" value="ECO:0007669"/>
    <property type="project" value="InterPro"/>
</dbReference>
<evidence type="ECO:0000256" key="7">
    <source>
        <dbReference type="ARBA" id="ARBA00035181"/>
    </source>
</evidence>
<comment type="similarity">
    <text evidence="2">Belongs to the mitochondrion-specific ribosomal protein mL52 family.</text>
</comment>
<keyword evidence="5" id="KW-0496">Mitochondrion</keyword>
<dbReference type="Pfam" id="PF18699">
    <property type="entry name" value="MRPL52"/>
    <property type="match status" value="1"/>
</dbReference>
<evidence type="ECO:0000256" key="1">
    <source>
        <dbReference type="ARBA" id="ARBA00004173"/>
    </source>
</evidence>